<keyword evidence="9" id="KW-1185">Reference proteome</keyword>
<dbReference type="OrthoDB" id="9793824at2"/>
<feature type="domain" description="RDD" evidence="7">
    <location>
        <begin position="10"/>
        <end position="161"/>
    </location>
</feature>
<dbReference type="PANTHER" id="PTHR36115">
    <property type="entry name" value="PROLINE-RICH ANTIGEN HOMOLOG-RELATED"/>
    <property type="match status" value="1"/>
</dbReference>
<dbReference type="STRING" id="1349421.OI18_03415"/>
<evidence type="ECO:0000313" key="9">
    <source>
        <dbReference type="Proteomes" id="UP000031408"/>
    </source>
</evidence>
<evidence type="ECO:0000256" key="1">
    <source>
        <dbReference type="ARBA" id="ARBA00004651"/>
    </source>
</evidence>
<keyword evidence="3 6" id="KW-0812">Transmembrane</keyword>
<reference evidence="8 9" key="1">
    <citation type="submission" date="2014-11" db="EMBL/GenBank/DDBJ databases">
        <title>Genome sequence of Flavihumibacter solisilvae 3-3.</title>
        <authorList>
            <person name="Zhou G."/>
            <person name="Li M."/>
            <person name="Wang G."/>
        </authorList>
    </citation>
    <scope>NUCLEOTIDE SEQUENCE [LARGE SCALE GENOMIC DNA]</scope>
    <source>
        <strain evidence="8 9">3-3</strain>
    </source>
</reference>
<feature type="transmembrane region" description="Helical" evidence="6">
    <location>
        <begin position="40"/>
        <end position="61"/>
    </location>
</feature>
<name>A0A0C1L709_9BACT</name>
<accession>A0A0C1L709</accession>
<evidence type="ECO:0000259" key="7">
    <source>
        <dbReference type="Pfam" id="PF06271"/>
    </source>
</evidence>
<comment type="subcellular location">
    <subcellularLocation>
        <location evidence="1">Cell membrane</location>
        <topology evidence="1">Multi-pass membrane protein</topology>
    </subcellularLocation>
</comment>
<evidence type="ECO:0000313" key="8">
    <source>
        <dbReference type="EMBL" id="KIC95942.1"/>
    </source>
</evidence>
<dbReference type="AlphaFoldDB" id="A0A0C1L709"/>
<evidence type="ECO:0000256" key="3">
    <source>
        <dbReference type="ARBA" id="ARBA00022692"/>
    </source>
</evidence>
<evidence type="ECO:0000256" key="5">
    <source>
        <dbReference type="ARBA" id="ARBA00023136"/>
    </source>
</evidence>
<evidence type="ECO:0000256" key="6">
    <source>
        <dbReference type="SAM" id="Phobius"/>
    </source>
</evidence>
<dbReference type="Pfam" id="PF06271">
    <property type="entry name" value="RDD"/>
    <property type="match status" value="1"/>
</dbReference>
<organism evidence="8 9">
    <name type="scientific">Flavihumibacter solisilvae</name>
    <dbReference type="NCBI Taxonomy" id="1349421"/>
    <lineage>
        <taxon>Bacteria</taxon>
        <taxon>Pseudomonadati</taxon>
        <taxon>Bacteroidota</taxon>
        <taxon>Chitinophagia</taxon>
        <taxon>Chitinophagales</taxon>
        <taxon>Chitinophagaceae</taxon>
        <taxon>Flavihumibacter</taxon>
    </lineage>
</organism>
<dbReference type="EMBL" id="JSVC01000003">
    <property type="protein sequence ID" value="KIC95942.1"/>
    <property type="molecule type" value="Genomic_DNA"/>
</dbReference>
<dbReference type="RefSeq" id="WP_039137258.1">
    <property type="nucleotide sequence ID" value="NZ_JSVC01000003.1"/>
</dbReference>
<dbReference type="GO" id="GO:0005886">
    <property type="term" value="C:plasma membrane"/>
    <property type="evidence" value="ECO:0007669"/>
    <property type="project" value="UniProtKB-SubCell"/>
</dbReference>
<feature type="transmembrane region" description="Helical" evidence="6">
    <location>
        <begin position="12"/>
        <end position="34"/>
    </location>
</feature>
<evidence type="ECO:0000256" key="4">
    <source>
        <dbReference type="ARBA" id="ARBA00022989"/>
    </source>
</evidence>
<comment type="caution">
    <text evidence="8">The sequence shown here is derived from an EMBL/GenBank/DDBJ whole genome shotgun (WGS) entry which is preliminary data.</text>
</comment>
<proteinExistence type="predicted"/>
<gene>
    <name evidence="8" type="ORF">OI18_03415</name>
</gene>
<protein>
    <recommendedName>
        <fullName evidence="7">RDD domain-containing protein</fullName>
    </recommendedName>
</protein>
<keyword evidence="2" id="KW-1003">Cell membrane</keyword>
<dbReference type="InterPro" id="IPR051791">
    <property type="entry name" value="Pra-immunoreactive"/>
</dbReference>
<keyword evidence="4 6" id="KW-1133">Transmembrane helix</keyword>
<dbReference type="Proteomes" id="UP000031408">
    <property type="component" value="Unassembled WGS sequence"/>
</dbReference>
<feature type="transmembrane region" description="Helical" evidence="6">
    <location>
        <begin position="98"/>
        <end position="115"/>
    </location>
</feature>
<keyword evidence="5 6" id="KW-0472">Membrane</keyword>
<sequence length="319" mass="37370">MDTEKYRTGSKRFWAAIVDWIVFLPFLLVGQWIYKFTSNIYILFVWVTFLAFAPPIYSIILHYKYGQTIGKWVTNVKVMDLSEKRYLTLLQSLTRDSFYLLVSLVSLLYFGLLLTQTHKAESILSDYESFSDNPIFWWTLIELITMLTNAKRRAVHDFIANSVVLRTQPNSDKKLIPLNIPAYEFGDEDKRLALQIIGLKFSHVINPKPFALVFHFHINEQTTFQNLEDFLNTVPGEFQIEYFRPFDSEKSEAGTMVTVQMYGSDYCFYNRSHGQDKIWKAFTREALLTELFTYRQHQNFGEINVSRIGKKAIVGEKAY</sequence>
<evidence type="ECO:0000256" key="2">
    <source>
        <dbReference type="ARBA" id="ARBA00022475"/>
    </source>
</evidence>
<dbReference type="InterPro" id="IPR010432">
    <property type="entry name" value="RDD"/>
</dbReference>